<name>A0A317MY60_9GAMM</name>
<evidence type="ECO:0000256" key="3">
    <source>
        <dbReference type="ARBA" id="ARBA00023163"/>
    </source>
</evidence>
<dbReference type="GO" id="GO:0003700">
    <property type="term" value="F:DNA-binding transcription factor activity"/>
    <property type="evidence" value="ECO:0007669"/>
    <property type="project" value="InterPro"/>
</dbReference>
<dbReference type="PANTHER" id="PTHR42756">
    <property type="entry name" value="TRANSCRIPTIONAL REGULATOR, MARR"/>
    <property type="match status" value="1"/>
</dbReference>
<comment type="caution">
    <text evidence="5">The sequence shown here is derived from an EMBL/GenBank/DDBJ whole genome shotgun (WGS) entry which is preliminary data.</text>
</comment>
<organism evidence="5 6">
    <name type="scientific">Plasticicumulans acidivorans</name>
    <dbReference type="NCBI Taxonomy" id="886464"/>
    <lineage>
        <taxon>Bacteria</taxon>
        <taxon>Pseudomonadati</taxon>
        <taxon>Pseudomonadota</taxon>
        <taxon>Gammaproteobacteria</taxon>
        <taxon>Candidatus Competibacteraceae</taxon>
        <taxon>Plasticicumulans</taxon>
    </lineage>
</organism>
<accession>A0A317MY60</accession>
<dbReference type="SMART" id="SM00347">
    <property type="entry name" value="HTH_MARR"/>
    <property type="match status" value="1"/>
</dbReference>
<keyword evidence="3" id="KW-0804">Transcription</keyword>
<sequence length="197" mass="21439">MGHPGNNLYIKYLYIKTMTESLIPEDRAALAARQWRSERPDVDPFPMEVLGRLGELALLITRDRLAPLFARFGLQSGDFDVLATLRRAGTPYALTPTALYEAMMMSSGGMTARIDRLEKAGLIERHKHPSDRRGTLVVLSEAGKQLIDAALPVHVDNQRSILAVLSAAEQQMLNALLAKLLAGLHAPAPTGADDGGD</sequence>
<keyword evidence="2" id="KW-0238">DNA-binding</keyword>
<dbReference type="AlphaFoldDB" id="A0A317MY60"/>
<dbReference type="EMBL" id="QGTJ01000002">
    <property type="protein sequence ID" value="PWV64494.1"/>
    <property type="molecule type" value="Genomic_DNA"/>
</dbReference>
<dbReference type="InterPro" id="IPR036390">
    <property type="entry name" value="WH_DNA-bd_sf"/>
</dbReference>
<keyword evidence="6" id="KW-1185">Reference proteome</keyword>
<evidence type="ECO:0000256" key="2">
    <source>
        <dbReference type="ARBA" id="ARBA00023125"/>
    </source>
</evidence>
<dbReference type="PRINTS" id="PR00598">
    <property type="entry name" value="HTHMARR"/>
</dbReference>
<evidence type="ECO:0000313" key="5">
    <source>
        <dbReference type="EMBL" id="PWV64494.1"/>
    </source>
</evidence>
<evidence type="ECO:0000313" key="6">
    <source>
        <dbReference type="Proteomes" id="UP000246569"/>
    </source>
</evidence>
<protein>
    <submittedName>
        <fullName evidence="5">MarR family transcriptional regulator</fullName>
    </submittedName>
</protein>
<dbReference type="InterPro" id="IPR000835">
    <property type="entry name" value="HTH_MarR-typ"/>
</dbReference>
<dbReference type="PROSITE" id="PS50995">
    <property type="entry name" value="HTH_MARR_2"/>
    <property type="match status" value="1"/>
</dbReference>
<dbReference type="Pfam" id="PF12802">
    <property type="entry name" value="MarR_2"/>
    <property type="match status" value="1"/>
</dbReference>
<dbReference type="PANTHER" id="PTHR42756:SF1">
    <property type="entry name" value="TRANSCRIPTIONAL REPRESSOR OF EMRAB OPERON"/>
    <property type="match status" value="1"/>
</dbReference>
<evidence type="ECO:0000256" key="1">
    <source>
        <dbReference type="ARBA" id="ARBA00023015"/>
    </source>
</evidence>
<dbReference type="SUPFAM" id="SSF46785">
    <property type="entry name" value="Winged helix' DNA-binding domain"/>
    <property type="match status" value="1"/>
</dbReference>
<reference evidence="5 6" key="1">
    <citation type="submission" date="2018-05" db="EMBL/GenBank/DDBJ databases">
        <title>Genomic Encyclopedia of Type Strains, Phase IV (KMG-IV): sequencing the most valuable type-strain genomes for metagenomic binning, comparative biology and taxonomic classification.</title>
        <authorList>
            <person name="Goeker M."/>
        </authorList>
    </citation>
    <scope>NUCLEOTIDE SEQUENCE [LARGE SCALE GENOMIC DNA]</scope>
    <source>
        <strain evidence="5 6">DSM 23606</strain>
    </source>
</reference>
<dbReference type="Proteomes" id="UP000246569">
    <property type="component" value="Unassembled WGS sequence"/>
</dbReference>
<keyword evidence="1" id="KW-0805">Transcription regulation</keyword>
<proteinExistence type="predicted"/>
<dbReference type="GO" id="GO:0003677">
    <property type="term" value="F:DNA binding"/>
    <property type="evidence" value="ECO:0007669"/>
    <property type="project" value="UniProtKB-KW"/>
</dbReference>
<feature type="domain" description="HTH marR-type" evidence="4">
    <location>
        <begin position="46"/>
        <end position="182"/>
    </location>
</feature>
<gene>
    <name evidence="5" type="ORF">C7443_102143</name>
</gene>
<evidence type="ECO:0000259" key="4">
    <source>
        <dbReference type="PROSITE" id="PS50995"/>
    </source>
</evidence>
<dbReference type="InterPro" id="IPR036388">
    <property type="entry name" value="WH-like_DNA-bd_sf"/>
</dbReference>
<dbReference type="Gene3D" id="1.10.10.10">
    <property type="entry name" value="Winged helix-like DNA-binding domain superfamily/Winged helix DNA-binding domain"/>
    <property type="match status" value="1"/>
</dbReference>